<gene>
    <name evidence="1" type="ORF">LT679_17410</name>
</gene>
<dbReference type="EMBL" id="JAJPWV010000006">
    <property type="protein sequence ID" value="MCD8742392.1"/>
    <property type="molecule type" value="Genomic_DNA"/>
</dbReference>
<dbReference type="Proteomes" id="UP001199919">
    <property type="component" value="Unassembled WGS sequence"/>
</dbReference>
<sequence>MKDYILFIPPEEVSAIKARLWTTKQAKTYFDWLMSVKDDRVDYLLTCIDESLTGDHKNDIERVSKKITYILKKPVFSELKEGDAIITNRGLAIVADLSLLISKLIINTHPQLKWKIVKQPKRDISYNLPALFEFPIIRHIELMGGCIAEAKAILRGEKSESIWLEIYEYATGLIK</sequence>
<evidence type="ECO:0000313" key="1">
    <source>
        <dbReference type="EMBL" id="MCD8742392.1"/>
    </source>
</evidence>
<comment type="caution">
    <text evidence="1">The sequence shown here is derived from an EMBL/GenBank/DDBJ whole genome shotgun (WGS) entry which is preliminary data.</text>
</comment>
<accession>A0ABS8U7M0</accession>
<proteinExistence type="predicted"/>
<dbReference type="RefSeq" id="WP_232178949.1">
    <property type="nucleotide sequence ID" value="NZ_JAJPWV010000006.1"/>
</dbReference>
<evidence type="ECO:0000313" key="2">
    <source>
        <dbReference type="Proteomes" id="UP001199919"/>
    </source>
</evidence>
<organism evidence="1 2">
    <name type="scientific">Mucilaginibacter roseus</name>
    <dbReference type="NCBI Taxonomy" id="1528868"/>
    <lineage>
        <taxon>Bacteria</taxon>
        <taxon>Pseudomonadati</taxon>
        <taxon>Bacteroidota</taxon>
        <taxon>Sphingobacteriia</taxon>
        <taxon>Sphingobacteriales</taxon>
        <taxon>Sphingobacteriaceae</taxon>
        <taxon>Mucilaginibacter</taxon>
    </lineage>
</organism>
<keyword evidence="2" id="KW-1185">Reference proteome</keyword>
<protein>
    <submittedName>
        <fullName evidence="1">Uncharacterized protein</fullName>
    </submittedName>
</protein>
<name>A0ABS8U7M0_9SPHI</name>
<reference evidence="1 2" key="1">
    <citation type="submission" date="2021-12" db="EMBL/GenBank/DDBJ databases">
        <title>Mucilaginibacter roseus genome.</title>
        <authorList>
            <person name="Ferreira J.R."/>
            <person name="Newman J.D."/>
        </authorList>
    </citation>
    <scope>NUCLEOTIDE SEQUENCE [LARGE SCALE GENOMIC DNA]</scope>
    <source>
        <strain evidence="1 2">LMG 28454</strain>
    </source>
</reference>